<feature type="transmembrane region" description="Helical" evidence="1">
    <location>
        <begin position="65"/>
        <end position="85"/>
    </location>
</feature>
<keyword evidence="1" id="KW-0472">Membrane</keyword>
<dbReference type="Proteomes" id="UP000887574">
    <property type="component" value="Unplaced"/>
</dbReference>
<organism evidence="2 3">
    <name type="scientific">Ditylenchus dipsaci</name>
    <dbReference type="NCBI Taxonomy" id="166011"/>
    <lineage>
        <taxon>Eukaryota</taxon>
        <taxon>Metazoa</taxon>
        <taxon>Ecdysozoa</taxon>
        <taxon>Nematoda</taxon>
        <taxon>Chromadorea</taxon>
        <taxon>Rhabditida</taxon>
        <taxon>Tylenchina</taxon>
        <taxon>Tylenchomorpha</taxon>
        <taxon>Sphaerularioidea</taxon>
        <taxon>Anguinidae</taxon>
        <taxon>Anguininae</taxon>
        <taxon>Ditylenchus</taxon>
    </lineage>
</organism>
<proteinExistence type="predicted"/>
<evidence type="ECO:0000313" key="3">
    <source>
        <dbReference type="WBParaSite" id="jg22192"/>
    </source>
</evidence>
<feature type="transmembrane region" description="Helical" evidence="1">
    <location>
        <begin position="20"/>
        <end position="44"/>
    </location>
</feature>
<keyword evidence="1" id="KW-0812">Transmembrane</keyword>
<evidence type="ECO:0000256" key="1">
    <source>
        <dbReference type="SAM" id="Phobius"/>
    </source>
</evidence>
<accession>A0A915DQY7</accession>
<keyword evidence="2" id="KW-1185">Reference proteome</keyword>
<dbReference type="WBParaSite" id="jg22192">
    <property type="protein sequence ID" value="jg22192"/>
    <property type="gene ID" value="jg22192"/>
</dbReference>
<name>A0A915DQY7_9BILA</name>
<keyword evidence="1" id="KW-1133">Transmembrane helix</keyword>
<sequence>MALSAQNEGVWPQLEKWNRFFVLIGLSLERIWYVLGIIIAFFVYRKLITAKVKLLFQLSEYRLELYYAFGILCLASWFAFNLWILRDYFFLAGLSLYIPKRIGVPIGGNQITHNSAGRPIGQQRAQSVTTTNSAVLPSTKQRYSLEANRQILDVDRYYKTQYCSKTPFFASNTSNYNIKY</sequence>
<reference evidence="3" key="1">
    <citation type="submission" date="2022-11" db="UniProtKB">
        <authorList>
            <consortium name="WormBaseParasite"/>
        </authorList>
    </citation>
    <scope>IDENTIFICATION</scope>
</reference>
<evidence type="ECO:0000313" key="2">
    <source>
        <dbReference type="Proteomes" id="UP000887574"/>
    </source>
</evidence>
<protein>
    <submittedName>
        <fullName evidence="3">Uncharacterized protein</fullName>
    </submittedName>
</protein>
<dbReference type="AlphaFoldDB" id="A0A915DQY7"/>